<evidence type="ECO:0000256" key="5">
    <source>
        <dbReference type="ARBA" id="ARBA00023136"/>
    </source>
</evidence>
<dbReference type="Proteomes" id="UP000308671">
    <property type="component" value="Unassembled WGS sequence"/>
</dbReference>
<dbReference type="SUPFAM" id="SSF103473">
    <property type="entry name" value="MFS general substrate transporter"/>
    <property type="match status" value="1"/>
</dbReference>
<dbReference type="EMBL" id="PQXL01000525">
    <property type="protein sequence ID" value="THV45133.1"/>
    <property type="molecule type" value="Genomic_DNA"/>
</dbReference>
<feature type="transmembrane region" description="Helical" evidence="7">
    <location>
        <begin position="48"/>
        <end position="72"/>
    </location>
</feature>
<sequence length="572" mass="61376">MVAPKEAQLNDTLVISTNGSTNDITTLQAEDGAQEKIKATKSRTWRFWLVYLCLCSISFLSALDGSIITTALPTITDSIGGKDQFVWIANCFVLASTVIQPSCAQLSNIFGRRIPMIISVALFALGSGIAGGSNGVAMMIAGRTVQGLGSGGIYLLVDLITCDLVSPRERGKYLGIMLSAAAIGSILGPVVGGLLAEANWRWVFYINLPISGVVLVVMILFLRLKKKEEPSWRAVIDGVDWIGNIIFIASMCSLLIAMISGGIVYSWSSWRVIVPLVIGVLGWIGFHIYEMSHFCNNPAIPPSLFGKKNAAIGYFLAFDAAMLLRWLVFYLPVYFQGVRGTTPGTSGVDILPYNAFIIPASIVAGALMSKLGIYRPLHGTGFALVALGSGLLTLLDQHSSTALWVIFEMFIAIGEGLLIPTILPAIQVSLPSPEIASATGAYAFIRSFAFIWGVTIPAIIFNGQFDHYISYISDESVRNALRGGAAYSNAAGTYIKSLPSGVQAEIVHVYTASLNTVWQVAIAFALLGFILSFCQSHIELKQEVNSDFGLKERDAGVNTLGNTEANAGKEAM</sequence>
<dbReference type="GO" id="GO:0022857">
    <property type="term" value="F:transmembrane transporter activity"/>
    <property type="evidence" value="ECO:0007669"/>
    <property type="project" value="InterPro"/>
</dbReference>
<dbReference type="PANTHER" id="PTHR23501:SF187">
    <property type="entry name" value="MAJOR FACILITATOR SUPERFAMILY (MFS) PROFILE DOMAIN-CONTAINING PROTEIN"/>
    <property type="match status" value="1"/>
</dbReference>
<dbReference type="InterPro" id="IPR036259">
    <property type="entry name" value="MFS_trans_sf"/>
</dbReference>
<dbReference type="InterPro" id="IPR020846">
    <property type="entry name" value="MFS_dom"/>
</dbReference>
<keyword evidence="10" id="KW-1185">Reference proteome</keyword>
<dbReference type="Pfam" id="PF07690">
    <property type="entry name" value="MFS_1"/>
    <property type="match status" value="1"/>
</dbReference>
<dbReference type="PROSITE" id="PS50850">
    <property type="entry name" value="MFS"/>
    <property type="match status" value="1"/>
</dbReference>
<evidence type="ECO:0000313" key="10">
    <source>
        <dbReference type="Proteomes" id="UP000308671"/>
    </source>
</evidence>
<reference evidence="9 10" key="1">
    <citation type="submission" date="2017-12" db="EMBL/GenBank/DDBJ databases">
        <title>Comparative genomics of Botrytis spp.</title>
        <authorList>
            <person name="Valero-Jimenez C.A."/>
            <person name="Tapia P."/>
            <person name="Veloso J."/>
            <person name="Silva-Moreno E."/>
            <person name="Staats M."/>
            <person name="Valdes J.H."/>
            <person name="Van Kan J.A.L."/>
        </authorList>
    </citation>
    <scope>NUCLEOTIDE SEQUENCE [LARGE SCALE GENOMIC DNA]</scope>
    <source>
        <strain evidence="9 10">MUCL435</strain>
    </source>
</reference>
<feature type="transmembrane region" description="Helical" evidence="7">
    <location>
        <begin position="173"/>
        <end position="196"/>
    </location>
</feature>
<keyword evidence="3 7" id="KW-0812">Transmembrane</keyword>
<evidence type="ECO:0000313" key="9">
    <source>
        <dbReference type="EMBL" id="THV45133.1"/>
    </source>
</evidence>
<feature type="transmembrane region" description="Helical" evidence="7">
    <location>
        <begin position="272"/>
        <end position="289"/>
    </location>
</feature>
<feature type="transmembrane region" description="Helical" evidence="7">
    <location>
        <begin position="435"/>
        <end position="461"/>
    </location>
</feature>
<keyword evidence="4 7" id="KW-1133">Transmembrane helix</keyword>
<feature type="transmembrane region" description="Helical" evidence="7">
    <location>
        <begin position="202"/>
        <end position="224"/>
    </location>
</feature>
<comment type="caution">
    <text evidence="9">The sequence shown here is derived from an EMBL/GenBank/DDBJ whole genome shotgun (WGS) entry which is preliminary data.</text>
</comment>
<dbReference type="InterPro" id="IPR011701">
    <property type="entry name" value="MFS"/>
</dbReference>
<keyword evidence="6" id="KW-0325">Glycoprotein</keyword>
<feature type="transmembrane region" description="Helical" evidence="7">
    <location>
        <begin position="376"/>
        <end position="395"/>
    </location>
</feature>
<dbReference type="OrthoDB" id="10021397at2759"/>
<evidence type="ECO:0000259" key="8">
    <source>
        <dbReference type="PROSITE" id="PS50850"/>
    </source>
</evidence>
<proteinExistence type="predicted"/>
<keyword evidence="2" id="KW-0813">Transport</keyword>
<organism evidence="9 10">
    <name type="scientific">Botrytis galanthina</name>
    <dbReference type="NCBI Taxonomy" id="278940"/>
    <lineage>
        <taxon>Eukaryota</taxon>
        <taxon>Fungi</taxon>
        <taxon>Dikarya</taxon>
        <taxon>Ascomycota</taxon>
        <taxon>Pezizomycotina</taxon>
        <taxon>Leotiomycetes</taxon>
        <taxon>Helotiales</taxon>
        <taxon>Sclerotiniaceae</taxon>
        <taxon>Botrytis</taxon>
    </lineage>
</organism>
<feature type="transmembrane region" description="Helical" evidence="7">
    <location>
        <begin position="84"/>
        <end position="104"/>
    </location>
</feature>
<evidence type="ECO:0000256" key="1">
    <source>
        <dbReference type="ARBA" id="ARBA00004141"/>
    </source>
</evidence>
<name>A0A4S8QJV9_9HELO</name>
<feature type="transmembrane region" description="Helical" evidence="7">
    <location>
        <begin position="310"/>
        <end position="330"/>
    </location>
</feature>
<evidence type="ECO:0000256" key="4">
    <source>
        <dbReference type="ARBA" id="ARBA00022989"/>
    </source>
</evidence>
<dbReference type="PRINTS" id="PR01036">
    <property type="entry name" value="TCRTETB"/>
</dbReference>
<dbReference type="PANTHER" id="PTHR23501">
    <property type="entry name" value="MAJOR FACILITATOR SUPERFAMILY"/>
    <property type="match status" value="1"/>
</dbReference>
<protein>
    <recommendedName>
        <fullName evidence="8">Major facilitator superfamily (MFS) profile domain-containing protein</fullName>
    </recommendedName>
</protein>
<feature type="transmembrane region" description="Helical" evidence="7">
    <location>
        <begin position="350"/>
        <end position="369"/>
    </location>
</feature>
<dbReference type="Gene3D" id="1.20.1250.20">
    <property type="entry name" value="MFS general substrate transporter like domains"/>
    <property type="match status" value="1"/>
</dbReference>
<feature type="transmembrane region" description="Helical" evidence="7">
    <location>
        <begin position="116"/>
        <end position="141"/>
    </location>
</feature>
<comment type="subcellular location">
    <subcellularLocation>
        <location evidence="1">Membrane</location>
        <topology evidence="1">Multi-pass membrane protein</topology>
    </subcellularLocation>
</comment>
<evidence type="ECO:0000256" key="3">
    <source>
        <dbReference type="ARBA" id="ARBA00022692"/>
    </source>
</evidence>
<feature type="transmembrane region" description="Helical" evidence="7">
    <location>
        <begin position="401"/>
        <end position="423"/>
    </location>
</feature>
<dbReference type="GO" id="GO:0005886">
    <property type="term" value="C:plasma membrane"/>
    <property type="evidence" value="ECO:0007669"/>
    <property type="project" value="TreeGrafter"/>
</dbReference>
<evidence type="ECO:0000256" key="6">
    <source>
        <dbReference type="ARBA" id="ARBA00023180"/>
    </source>
</evidence>
<feature type="domain" description="Major facilitator superfamily (MFS) profile" evidence="8">
    <location>
        <begin position="50"/>
        <end position="540"/>
    </location>
</feature>
<feature type="transmembrane region" description="Helical" evidence="7">
    <location>
        <begin position="245"/>
        <end position="266"/>
    </location>
</feature>
<gene>
    <name evidence="9" type="ORF">BGAL_0526g00040</name>
</gene>
<keyword evidence="5 7" id="KW-0472">Membrane</keyword>
<dbReference type="AlphaFoldDB" id="A0A4S8QJV9"/>
<accession>A0A4S8QJV9</accession>
<evidence type="ECO:0000256" key="2">
    <source>
        <dbReference type="ARBA" id="ARBA00022448"/>
    </source>
</evidence>
<evidence type="ECO:0000256" key="7">
    <source>
        <dbReference type="SAM" id="Phobius"/>
    </source>
</evidence>